<reference evidence="12" key="1">
    <citation type="submission" date="2013-07" db="EMBL/GenBank/DDBJ databases">
        <authorList>
            <consortium name="The Broad Institute Genome Sequencing Platform"/>
            <person name="Cuomo C."/>
            <person name="Litvintseva A."/>
            <person name="Chen Y."/>
            <person name="Heitman J."/>
            <person name="Sun S."/>
            <person name="Springer D."/>
            <person name="Dromer F."/>
            <person name="Young S.K."/>
            <person name="Zeng Q."/>
            <person name="Gargeya S."/>
            <person name="Fitzgerald M."/>
            <person name="Abouelleil A."/>
            <person name="Alvarado L."/>
            <person name="Berlin A.M."/>
            <person name="Chapman S.B."/>
            <person name="Dewar J."/>
            <person name="Goldberg J."/>
            <person name="Griggs A."/>
            <person name="Gujja S."/>
            <person name="Hansen M."/>
            <person name="Howarth C."/>
            <person name="Imamovic A."/>
            <person name="Larimer J."/>
            <person name="McCowan C."/>
            <person name="Murphy C."/>
            <person name="Pearson M."/>
            <person name="Priest M."/>
            <person name="Roberts A."/>
            <person name="Saif S."/>
            <person name="Shea T."/>
            <person name="Sykes S."/>
            <person name="Wortman J."/>
            <person name="Nusbaum C."/>
            <person name="Birren B."/>
        </authorList>
    </citation>
    <scope>NUCLEOTIDE SEQUENCE</scope>
    <source>
        <strain evidence="12">CBS 10117</strain>
    </source>
</reference>
<dbReference type="EC" id="1.1.1.83" evidence="4"/>
<evidence type="ECO:0000256" key="7">
    <source>
        <dbReference type="ARBA" id="ARBA00023002"/>
    </source>
</evidence>
<reference evidence="12" key="2">
    <citation type="submission" date="2024-02" db="EMBL/GenBank/DDBJ databases">
        <title>Comparative genomics of Cryptococcus and Kwoniella reveals pathogenesis evolution and contrasting modes of karyotype evolution via chromosome fusion or intercentromeric recombination.</title>
        <authorList>
            <person name="Coelho M.A."/>
            <person name="David-Palma M."/>
            <person name="Shea T."/>
            <person name="Bowers K."/>
            <person name="McGinley-Smith S."/>
            <person name="Mohammad A.W."/>
            <person name="Gnirke A."/>
            <person name="Yurkov A.M."/>
            <person name="Nowrousian M."/>
            <person name="Sun S."/>
            <person name="Cuomo C.A."/>
            <person name="Heitman J."/>
        </authorList>
    </citation>
    <scope>NUCLEOTIDE SEQUENCE</scope>
    <source>
        <strain evidence="12">CBS 10117</strain>
    </source>
</reference>
<keyword evidence="7" id="KW-0560">Oxidoreductase</keyword>
<dbReference type="KEGG" id="kdj:28965187"/>
<dbReference type="Proteomes" id="UP000078595">
    <property type="component" value="Chromosome 2"/>
</dbReference>
<dbReference type="NCBIfam" id="TIGR02089">
    <property type="entry name" value="TTC"/>
    <property type="match status" value="1"/>
</dbReference>
<dbReference type="RefSeq" id="XP_065824600.1">
    <property type="nucleotide sequence ID" value="XM_065968528.1"/>
</dbReference>
<keyword evidence="6" id="KW-0460">Magnesium</keyword>
<keyword evidence="9" id="KW-0464">Manganese</keyword>
<evidence type="ECO:0000256" key="4">
    <source>
        <dbReference type="ARBA" id="ARBA00013126"/>
    </source>
</evidence>
<dbReference type="SMART" id="SM01329">
    <property type="entry name" value="Iso_dh"/>
    <property type="match status" value="1"/>
</dbReference>
<dbReference type="AlphaFoldDB" id="A0AAJ8KLU4"/>
<accession>A0AAJ8KLU4</accession>
<evidence type="ECO:0000256" key="9">
    <source>
        <dbReference type="ARBA" id="ARBA00023211"/>
    </source>
</evidence>
<evidence type="ECO:0000256" key="3">
    <source>
        <dbReference type="ARBA" id="ARBA00007769"/>
    </source>
</evidence>
<evidence type="ECO:0000256" key="5">
    <source>
        <dbReference type="ARBA" id="ARBA00022723"/>
    </source>
</evidence>
<keyword evidence="13" id="KW-1185">Reference proteome</keyword>
<comment type="cofactor">
    <cofactor evidence="1">
        <name>Mn(2+)</name>
        <dbReference type="ChEBI" id="CHEBI:29035"/>
    </cofactor>
</comment>
<dbReference type="GO" id="GO:0051287">
    <property type="term" value="F:NAD binding"/>
    <property type="evidence" value="ECO:0007669"/>
    <property type="project" value="InterPro"/>
</dbReference>
<dbReference type="SUPFAM" id="SSF53659">
    <property type="entry name" value="Isocitrate/Isopropylmalate dehydrogenase-like"/>
    <property type="match status" value="1"/>
</dbReference>
<dbReference type="Gene3D" id="3.40.718.10">
    <property type="entry name" value="Isopropylmalate Dehydrogenase"/>
    <property type="match status" value="1"/>
</dbReference>
<feature type="domain" description="Isopropylmalate dehydrogenase-like" evidence="11">
    <location>
        <begin position="30"/>
        <end position="372"/>
    </location>
</feature>
<name>A0AAJ8KLU4_9TREE</name>
<dbReference type="GO" id="GO:0000287">
    <property type="term" value="F:magnesium ion binding"/>
    <property type="evidence" value="ECO:0007669"/>
    <property type="project" value="InterPro"/>
</dbReference>
<comment type="catalytic activity">
    <reaction evidence="10">
        <text>(R)-malate + NAD(+) = pyruvate + CO2 + NADH</text>
        <dbReference type="Rhea" id="RHEA:18365"/>
        <dbReference type="ChEBI" id="CHEBI:15361"/>
        <dbReference type="ChEBI" id="CHEBI:15588"/>
        <dbReference type="ChEBI" id="CHEBI:16526"/>
        <dbReference type="ChEBI" id="CHEBI:57540"/>
        <dbReference type="ChEBI" id="CHEBI:57945"/>
        <dbReference type="EC" id="1.1.1.83"/>
    </reaction>
</comment>
<keyword evidence="8" id="KW-0520">NAD</keyword>
<evidence type="ECO:0000256" key="2">
    <source>
        <dbReference type="ARBA" id="ARBA00001946"/>
    </source>
</evidence>
<evidence type="ECO:0000256" key="8">
    <source>
        <dbReference type="ARBA" id="ARBA00023027"/>
    </source>
</evidence>
<dbReference type="InterPro" id="IPR011829">
    <property type="entry name" value="TTC_DH"/>
</dbReference>
<dbReference type="InterPro" id="IPR024084">
    <property type="entry name" value="IsoPropMal-DH-like_dom"/>
</dbReference>
<dbReference type="PANTHER" id="PTHR43275:SF1">
    <property type="entry name" value="D-MALATE DEHYDROGENASE [DECARBOXYLATING]"/>
    <property type="match status" value="1"/>
</dbReference>
<evidence type="ECO:0000313" key="12">
    <source>
        <dbReference type="EMBL" id="WWC59810.1"/>
    </source>
</evidence>
<evidence type="ECO:0000256" key="10">
    <source>
        <dbReference type="ARBA" id="ARBA00049301"/>
    </source>
</evidence>
<dbReference type="GO" id="GO:0046553">
    <property type="term" value="F:D-malate dehydrogenase (decarboxylating) (NAD+) activity"/>
    <property type="evidence" value="ECO:0007669"/>
    <property type="project" value="UniProtKB-EC"/>
</dbReference>
<evidence type="ECO:0000256" key="1">
    <source>
        <dbReference type="ARBA" id="ARBA00001936"/>
    </source>
</evidence>
<comment type="similarity">
    <text evidence="3">Belongs to the isocitrate and isopropylmalate dehydrogenases family.</text>
</comment>
<protein>
    <recommendedName>
        <fullName evidence="4">D-malate dehydrogenase (decarboxylating)</fullName>
        <ecNumber evidence="4">1.1.1.83</ecNumber>
    </recommendedName>
</protein>
<organism evidence="12 13">
    <name type="scientific">Kwoniella dejecticola CBS 10117</name>
    <dbReference type="NCBI Taxonomy" id="1296121"/>
    <lineage>
        <taxon>Eukaryota</taxon>
        <taxon>Fungi</taxon>
        <taxon>Dikarya</taxon>
        <taxon>Basidiomycota</taxon>
        <taxon>Agaricomycotina</taxon>
        <taxon>Tremellomycetes</taxon>
        <taxon>Tremellales</taxon>
        <taxon>Cryptococcaceae</taxon>
        <taxon>Kwoniella</taxon>
    </lineage>
</organism>
<dbReference type="GeneID" id="28965187"/>
<dbReference type="EMBL" id="CP144531">
    <property type="protein sequence ID" value="WWC59810.1"/>
    <property type="molecule type" value="Genomic_DNA"/>
</dbReference>
<keyword evidence="5" id="KW-0479">Metal-binding</keyword>
<proteinExistence type="inferred from homology"/>
<dbReference type="PROSITE" id="PS00470">
    <property type="entry name" value="IDH_IMDH"/>
    <property type="match status" value="1"/>
</dbReference>
<dbReference type="Pfam" id="PF00180">
    <property type="entry name" value="Iso_dh"/>
    <property type="match status" value="1"/>
</dbReference>
<dbReference type="InterPro" id="IPR019818">
    <property type="entry name" value="IsoCit/isopropylmalate_DH_CS"/>
</dbReference>
<dbReference type="PANTHER" id="PTHR43275">
    <property type="entry name" value="D-MALATE DEHYDROGENASE [DECARBOXYLATING]"/>
    <property type="match status" value="1"/>
</dbReference>
<evidence type="ECO:0000256" key="6">
    <source>
        <dbReference type="ARBA" id="ARBA00022842"/>
    </source>
</evidence>
<dbReference type="InterPro" id="IPR050501">
    <property type="entry name" value="ICDH/IPMDH"/>
</dbReference>
<sequence length="379" mass="41462">MAPIAIHSVNDTAAFPDGYAFRPERKNTYKIAQIGADGIGPEVINAGVQAVHAVAKKVGSFKVDFTELDWSSDRYKKTGSYVPADYLDILKQHDAIFFGAVGAPDVPDHISLWGLRLAICQPYMYANVRRTKVLPGTSSPLSNLKPGDLDWCIIRENSEGEYAGHGGRSHRGLDHEIGTEVTIFTRTGIRRIARYAFQVAQSRPRKLLTYVTKSNAMRNGMVLWDEVIKEVAKEFPDVTMDFMLVDAMTVRMTLHPQSLDTILATNLHADILSDLAAALAGSIGIAPTANIDPSRTMPSMFEPIHGSAFDITGMGIANPVGTFWTACEMLDWLGEHEASKILMKAVEQTCADGIKTKDLGGKANTQEVTDAVVERIRAL</sequence>
<comment type="cofactor">
    <cofactor evidence="2">
        <name>Mg(2+)</name>
        <dbReference type="ChEBI" id="CHEBI:18420"/>
    </cofactor>
</comment>
<gene>
    <name evidence="12" type="ORF">I303_102372</name>
</gene>
<evidence type="ECO:0000313" key="13">
    <source>
        <dbReference type="Proteomes" id="UP000078595"/>
    </source>
</evidence>
<evidence type="ECO:0000259" key="11">
    <source>
        <dbReference type="SMART" id="SM01329"/>
    </source>
</evidence>